<organism evidence="6 7">
    <name type="scientific">Roseovarius pelagicus</name>
    <dbReference type="NCBI Taxonomy" id="2980108"/>
    <lineage>
        <taxon>Bacteria</taxon>
        <taxon>Pseudomonadati</taxon>
        <taxon>Pseudomonadota</taxon>
        <taxon>Alphaproteobacteria</taxon>
        <taxon>Rhodobacterales</taxon>
        <taxon>Roseobacteraceae</taxon>
        <taxon>Roseovarius</taxon>
    </lineage>
</organism>
<evidence type="ECO:0000256" key="3">
    <source>
        <dbReference type="ARBA" id="ARBA00022840"/>
    </source>
</evidence>
<proteinExistence type="predicted"/>
<accession>A0ABY6D9I3</accession>
<evidence type="ECO:0000256" key="4">
    <source>
        <dbReference type="SAM" id="MobiDB-lite"/>
    </source>
</evidence>
<dbReference type="GO" id="GO:0017168">
    <property type="term" value="F:5-oxoprolinase (ATP-hydrolyzing) activity"/>
    <property type="evidence" value="ECO:0007669"/>
    <property type="project" value="UniProtKB-EC"/>
</dbReference>
<dbReference type="RefSeq" id="WP_263047593.1">
    <property type="nucleotide sequence ID" value="NZ_CP106738.1"/>
</dbReference>
<evidence type="ECO:0000256" key="2">
    <source>
        <dbReference type="ARBA" id="ARBA00022801"/>
    </source>
</evidence>
<evidence type="ECO:0000313" key="6">
    <source>
        <dbReference type="EMBL" id="UXX82786.1"/>
    </source>
</evidence>
<sequence length="241" mass="26083">MTPSFLPVGDRALLLQVSEIIDAAANKRIIAFAEMLRTKCPAGITEIVPTYGSLLVCYEPEVIRGAALEAHLRGLWHSYADEGAIGRLWHVPCLYGGEVGQDLQELADLKGCSADDLITMHCGAEYRVYMIGFAPGFAYLGGLPKPLHTPRLRVPRQYIPAGAIGIGGQQASINSVAGPSGWRFIGWTPWRNFDPSRSPPFLFHAGDRIRFRPVGADEARDIADQVASGALSPEPEEGDTA</sequence>
<evidence type="ECO:0000313" key="7">
    <source>
        <dbReference type="Proteomes" id="UP001064087"/>
    </source>
</evidence>
<dbReference type="EMBL" id="CP106738">
    <property type="protein sequence ID" value="UXX82786.1"/>
    <property type="molecule type" value="Genomic_DNA"/>
</dbReference>
<dbReference type="EC" id="3.5.2.9" evidence="6"/>
<feature type="domain" description="Carboxyltransferase" evidence="5">
    <location>
        <begin position="3"/>
        <end position="203"/>
    </location>
</feature>
<dbReference type="PANTHER" id="PTHR34698:SF2">
    <property type="entry name" value="5-OXOPROLINASE SUBUNIT B"/>
    <property type="match status" value="1"/>
</dbReference>
<dbReference type="SUPFAM" id="SSF50891">
    <property type="entry name" value="Cyclophilin-like"/>
    <property type="match status" value="1"/>
</dbReference>
<evidence type="ECO:0000256" key="1">
    <source>
        <dbReference type="ARBA" id="ARBA00022741"/>
    </source>
</evidence>
<keyword evidence="7" id="KW-1185">Reference proteome</keyword>
<dbReference type="NCBIfam" id="TIGR00370">
    <property type="entry name" value="5-oxoprolinase subunit PxpB"/>
    <property type="match status" value="1"/>
</dbReference>
<dbReference type="Proteomes" id="UP001064087">
    <property type="component" value="Chromosome"/>
</dbReference>
<name>A0ABY6D9I3_9RHOB</name>
<evidence type="ECO:0000259" key="5">
    <source>
        <dbReference type="SMART" id="SM00796"/>
    </source>
</evidence>
<feature type="region of interest" description="Disordered" evidence="4">
    <location>
        <begin position="222"/>
        <end position="241"/>
    </location>
</feature>
<dbReference type="Gene3D" id="2.40.100.10">
    <property type="entry name" value="Cyclophilin-like"/>
    <property type="match status" value="1"/>
</dbReference>
<dbReference type="Gene3D" id="3.30.1360.40">
    <property type="match status" value="1"/>
</dbReference>
<dbReference type="SUPFAM" id="SSF160467">
    <property type="entry name" value="PH0987 N-terminal domain-like"/>
    <property type="match status" value="1"/>
</dbReference>
<dbReference type="InterPro" id="IPR010016">
    <property type="entry name" value="PxpB"/>
</dbReference>
<protein>
    <submittedName>
        <fullName evidence="6">5-oxoprolinase subunit PxpB</fullName>
        <ecNumber evidence="6">3.5.2.9</ecNumber>
    </submittedName>
</protein>
<keyword evidence="2 6" id="KW-0378">Hydrolase</keyword>
<keyword evidence="1" id="KW-0547">Nucleotide-binding</keyword>
<dbReference type="Pfam" id="PF02682">
    <property type="entry name" value="CT_C_D"/>
    <property type="match status" value="1"/>
</dbReference>
<keyword evidence="3" id="KW-0067">ATP-binding</keyword>
<gene>
    <name evidence="6" type="primary">pxpB</name>
    <name evidence="6" type="ORF">N7U68_17125</name>
</gene>
<dbReference type="InterPro" id="IPR003833">
    <property type="entry name" value="CT_C_D"/>
</dbReference>
<dbReference type="PANTHER" id="PTHR34698">
    <property type="entry name" value="5-OXOPROLINASE SUBUNIT B"/>
    <property type="match status" value="1"/>
</dbReference>
<reference evidence="6" key="1">
    <citation type="submission" date="2022-10" db="EMBL/GenBank/DDBJ databases">
        <title>Roseovarius pelagicus sp. nov., isolated from Arctic seawater.</title>
        <authorList>
            <person name="Hong Y.W."/>
            <person name="Hwang C.Y."/>
        </authorList>
    </citation>
    <scope>NUCLEOTIDE SEQUENCE</scope>
    <source>
        <strain evidence="6">HL-MP18</strain>
    </source>
</reference>
<dbReference type="SMART" id="SM00796">
    <property type="entry name" value="AHS1"/>
    <property type="match status" value="1"/>
</dbReference>
<dbReference type="InterPro" id="IPR029000">
    <property type="entry name" value="Cyclophilin-like_dom_sf"/>
</dbReference>